<comment type="caution">
    <text evidence="1">The sequence shown here is derived from an EMBL/GenBank/DDBJ whole genome shotgun (WGS) entry which is preliminary data.</text>
</comment>
<dbReference type="EMBL" id="JASPKY010000291">
    <property type="protein sequence ID" value="KAK9710579.1"/>
    <property type="molecule type" value="Genomic_DNA"/>
</dbReference>
<keyword evidence="2" id="KW-1185">Reference proteome</keyword>
<accession>A0AAW1JZW2</accession>
<reference evidence="1 2" key="2">
    <citation type="journal article" date="2024" name="BMC Genomics">
        <title>De novo assembly and annotation of Popillia japonica's genome with initial clues to its potential as an invasive pest.</title>
        <authorList>
            <person name="Cucini C."/>
            <person name="Boschi S."/>
            <person name="Funari R."/>
            <person name="Cardaioli E."/>
            <person name="Iannotti N."/>
            <person name="Marturano G."/>
            <person name="Paoli F."/>
            <person name="Bruttini M."/>
            <person name="Carapelli A."/>
            <person name="Frati F."/>
            <person name="Nardi F."/>
        </authorList>
    </citation>
    <scope>NUCLEOTIDE SEQUENCE [LARGE SCALE GENOMIC DNA]</scope>
    <source>
        <strain evidence="1">DMR45628</strain>
    </source>
</reference>
<proteinExistence type="predicted"/>
<protein>
    <submittedName>
        <fullName evidence="1">Uncharacterized protein</fullName>
    </submittedName>
</protein>
<evidence type="ECO:0000313" key="2">
    <source>
        <dbReference type="Proteomes" id="UP001458880"/>
    </source>
</evidence>
<gene>
    <name evidence="1" type="ORF">QE152_g25939</name>
</gene>
<name>A0AAW1JZW2_POPJA</name>
<dbReference type="Proteomes" id="UP001458880">
    <property type="component" value="Unassembled WGS sequence"/>
</dbReference>
<dbReference type="AlphaFoldDB" id="A0AAW1JZW2"/>
<evidence type="ECO:0000313" key="1">
    <source>
        <dbReference type="EMBL" id="KAK9710578.1"/>
    </source>
</evidence>
<organism evidence="1 2">
    <name type="scientific">Popillia japonica</name>
    <name type="common">Japanese beetle</name>
    <dbReference type="NCBI Taxonomy" id="7064"/>
    <lineage>
        <taxon>Eukaryota</taxon>
        <taxon>Metazoa</taxon>
        <taxon>Ecdysozoa</taxon>
        <taxon>Arthropoda</taxon>
        <taxon>Hexapoda</taxon>
        <taxon>Insecta</taxon>
        <taxon>Pterygota</taxon>
        <taxon>Neoptera</taxon>
        <taxon>Endopterygota</taxon>
        <taxon>Coleoptera</taxon>
        <taxon>Polyphaga</taxon>
        <taxon>Scarabaeiformia</taxon>
        <taxon>Scarabaeidae</taxon>
        <taxon>Rutelinae</taxon>
        <taxon>Popillia</taxon>
    </lineage>
</organism>
<reference evidence="1" key="1">
    <citation type="submission" date="2023-05" db="EMBL/GenBank/DDBJ databases">
        <authorList>
            <person name="Nardi F."/>
            <person name="Carapelli A."/>
            <person name="Cucini C."/>
        </authorList>
    </citation>
    <scope>NUCLEOTIDE SEQUENCE</scope>
    <source>
        <strain evidence="1">DMR45628</strain>
        <tissue evidence="1">Testes</tissue>
    </source>
</reference>
<sequence length="93" mass="11327">MNYCSKSKIVALEVGCNINASEYERCWQRNWQKASGQRLSLFRFIRARKYNLYCRSCKIICRRYNRSNTKRILFKVADYNHKRVKQALDEIYF</sequence>
<dbReference type="EMBL" id="JASPKY010000291">
    <property type="protein sequence ID" value="KAK9710578.1"/>
    <property type="molecule type" value="Genomic_DNA"/>
</dbReference>